<dbReference type="GO" id="GO:0016020">
    <property type="term" value="C:membrane"/>
    <property type="evidence" value="ECO:0007669"/>
    <property type="project" value="UniProtKB-SubCell"/>
</dbReference>
<feature type="transmembrane region" description="Helical" evidence="7">
    <location>
        <begin position="194"/>
        <end position="216"/>
    </location>
</feature>
<accession>A0A9P6NA21</accession>
<dbReference type="PROSITE" id="PS50850">
    <property type="entry name" value="MFS"/>
    <property type="match status" value="1"/>
</dbReference>
<dbReference type="InterPro" id="IPR020846">
    <property type="entry name" value="MFS_dom"/>
</dbReference>
<proteinExistence type="predicted"/>
<evidence type="ECO:0000259" key="8">
    <source>
        <dbReference type="PROSITE" id="PS50850"/>
    </source>
</evidence>
<dbReference type="Pfam" id="PF07690">
    <property type="entry name" value="MFS_1"/>
    <property type="match status" value="1"/>
</dbReference>
<keyword evidence="4 7" id="KW-1133">Transmembrane helix</keyword>
<comment type="subcellular location">
    <subcellularLocation>
        <location evidence="1">Membrane</location>
        <topology evidence="1">Multi-pass membrane protein</topology>
    </subcellularLocation>
</comment>
<keyword evidence="10" id="KW-1185">Reference proteome</keyword>
<feature type="transmembrane region" description="Helical" evidence="7">
    <location>
        <begin position="135"/>
        <end position="153"/>
    </location>
</feature>
<gene>
    <name evidence="9" type="ORF">CROQUDRAFT_109896</name>
</gene>
<feature type="transmembrane region" description="Helical" evidence="7">
    <location>
        <begin position="105"/>
        <end position="123"/>
    </location>
</feature>
<evidence type="ECO:0000256" key="4">
    <source>
        <dbReference type="ARBA" id="ARBA00022989"/>
    </source>
</evidence>
<evidence type="ECO:0000256" key="2">
    <source>
        <dbReference type="ARBA" id="ARBA00022448"/>
    </source>
</evidence>
<feature type="transmembrane region" description="Helical" evidence="7">
    <location>
        <begin position="341"/>
        <end position="360"/>
    </location>
</feature>
<evidence type="ECO:0000256" key="3">
    <source>
        <dbReference type="ARBA" id="ARBA00022692"/>
    </source>
</evidence>
<dbReference type="GO" id="GO:0022857">
    <property type="term" value="F:transmembrane transporter activity"/>
    <property type="evidence" value="ECO:0007669"/>
    <property type="project" value="InterPro"/>
</dbReference>
<evidence type="ECO:0000256" key="7">
    <source>
        <dbReference type="SAM" id="Phobius"/>
    </source>
</evidence>
<comment type="caution">
    <text evidence="9">The sequence shown here is derived from an EMBL/GenBank/DDBJ whole genome shotgun (WGS) entry which is preliminary data.</text>
</comment>
<feature type="transmembrane region" description="Helical" evidence="7">
    <location>
        <begin position="424"/>
        <end position="445"/>
    </location>
</feature>
<feature type="transmembrane region" description="Helical" evidence="7">
    <location>
        <begin position="391"/>
        <end position="412"/>
    </location>
</feature>
<keyword evidence="3 7" id="KW-0812">Transmembrane</keyword>
<dbReference type="InterPro" id="IPR036259">
    <property type="entry name" value="MFS_trans_sf"/>
</dbReference>
<dbReference type="SUPFAM" id="SSF103473">
    <property type="entry name" value="MFS general substrate transporter"/>
    <property type="match status" value="1"/>
</dbReference>
<evidence type="ECO:0000313" key="9">
    <source>
        <dbReference type="EMBL" id="KAG0142379.1"/>
    </source>
</evidence>
<protein>
    <recommendedName>
        <fullName evidence="8">Major facilitator superfamily (MFS) profile domain-containing protein</fullName>
    </recommendedName>
</protein>
<feature type="transmembrane region" description="Helical" evidence="7">
    <location>
        <begin position="367"/>
        <end position="385"/>
    </location>
</feature>
<evidence type="ECO:0000256" key="5">
    <source>
        <dbReference type="ARBA" id="ARBA00023136"/>
    </source>
</evidence>
<keyword evidence="5 7" id="KW-0472">Membrane</keyword>
<dbReference type="PANTHER" id="PTHR43791">
    <property type="entry name" value="PERMEASE-RELATED"/>
    <property type="match status" value="1"/>
</dbReference>
<dbReference type="InterPro" id="IPR011701">
    <property type="entry name" value="MFS"/>
</dbReference>
<dbReference type="EMBL" id="MU167350">
    <property type="protein sequence ID" value="KAG0142379.1"/>
    <property type="molecule type" value="Genomic_DNA"/>
</dbReference>
<keyword evidence="2" id="KW-0813">Transport</keyword>
<reference evidence="9" key="1">
    <citation type="submission" date="2013-11" db="EMBL/GenBank/DDBJ databases">
        <title>Genome sequence of the fusiform rust pathogen reveals effectors for host alternation and coevolution with pine.</title>
        <authorList>
            <consortium name="DOE Joint Genome Institute"/>
            <person name="Smith K."/>
            <person name="Pendleton A."/>
            <person name="Kubisiak T."/>
            <person name="Anderson C."/>
            <person name="Salamov A."/>
            <person name="Aerts A."/>
            <person name="Riley R."/>
            <person name="Clum A."/>
            <person name="Lindquist E."/>
            <person name="Ence D."/>
            <person name="Campbell M."/>
            <person name="Kronenberg Z."/>
            <person name="Feau N."/>
            <person name="Dhillon B."/>
            <person name="Hamelin R."/>
            <person name="Burleigh J."/>
            <person name="Smith J."/>
            <person name="Yandell M."/>
            <person name="Nelson C."/>
            <person name="Grigoriev I."/>
            <person name="Davis J."/>
        </authorList>
    </citation>
    <scope>NUCLEOTIDE SEQUENCE</scope>
    <source>
        <strain evidence="9">G11</strain>
    </source>
</reference>
<feature type="transmembrane region" description="Helical" evidence="7">
    <location>
        <begin position="451"/>
        <end position="476"/>
    </location>
</feature>
<dbReference type="OrthoDB" id="3639251at2759"/>
<dbReference type="FunFam" id="1.20.1250.20:FF:000057">
    <property type="entry name" value="MFS general substrate transporter"/>
    <property type="match status" value="1"/>
</dbReference>
<feature type="transmembrane region" description="Helical" evidence="7">
    <location>
        <begin position="159"/>
        <end position="182"/>
    </location>
</feature>
<feature type="transmembrane region" description="Helical" evidence="7">
    <location>
        <begin position="228"/>
        <end position="250"/>
    </location>
</feature>
<evidence type="ECO:0000313" key="10">
    <source>
        <dbReference type="Proteomes" id="UP000886653"/>
    </source>
</evidence>
<name>A0A9P6NA21_9BASI</name>
<dbReference type="Gene3D" id="1.20.1250.20">
    <property type="entry name" value="MFS general substrate transporter like domains"/>
    <property type="match status" value="1"/>
</dbReference>
<evidence type="ECO:0000256" key="6">
    <source>
        <dbReference type="SAM" id="MobiDB-lite"/>
    </source>
</evidence>
<dbReference type="PANTHER" id="PTHR43791:SF62">
    <property type="entry name" value="MAJOR FACILITATOR SUPERFAMILY (MFS) PROFILE DOMAIN-CONTAINING PROTEIN"/>
    <property type="match status" value="1"/>
</dbReference>
<feature type="compositionally biased region" description="Basic and acidic residues" evidence="6">
    <location>
        <begin position="7"/>
        <end position="21"/>
    </location>
</feature>
<evidence type="ECO:0000256" key="1">
    <source>
        <dbReference type="ARBA" id="ARBA00004141"/>
    </source>
</evidence>
<dbReference type="Proteomes" id="UP000886653">
    <property type="component" value="Unassembled WGS sequence"/>
</dbReference>
<organism evidence="9 10">
    <name type="scientific">Cronartium quercuum f. sp. fusiforme G11</name>
    <dbReference type="NCBI Taxonomy" id="708437"/>
    <lineage>
        <taxon>Eukaryota</taxon>
        <taxon>Fungi</taxon>
        <taxon>Dikarya</taxon>
        <taxon>Basidiomycota</taxon>
        <taxon>Pucciniomycotina</taxon>
        <taxon>Pucciniomycetes</taxon>
        <taxon>Pucciniales</taxon>
        <taxon>Coleosporiaceae</taxon>
        <taxon>Cronartium</taxon>
    </lineage>
</organism>
<dbReference type="AlphaFoldDB" id="A0A9P6NA21"/>
<feature type="domain" description="Major facilitator superfamily (MFS) profile" evidence="8">
    <location>
        <begin position="68"/>
        <end position="480"/>
    </location>
</feature>
<feature type="region of interest" description="Disordered" evidence="6">
    <location>
        <begin position="1"/>
        <end position="23"/>
    </location>
</feature>
<sequence length="504" mass="55861">MDQIALDPKHLSPESRQDSHPRTVTWTGLDNVEESKQSFNYSFDNQTRVYVPGSLEEKKLVRLIDLHMLPCVCFLYFLNYLDRSSIGNARIGGMSKDLHLSSSDYSLAVLVFPIGYLLAEIPSNMILSRIRPSRFIPVITFFWGLVATCLGLVKTKTDLVGVRFVLGFVEAGFFPGVLYYLSSWYRNGELAKRIGIFYTAGIISGAFGGLLSGTVITNLNGARGLQGWRWLFIIEGVVTMFTSLVVVPLLPDWPSNTKWLTAEQRALAQARLNAEAPRRFKLDKPLTHLQSFKAAVGDWRTYIFCFMYTMIVSANSVTYFIPTITVSLGYTGQKAQFMTVPVHLCAVFSIIFGTLSAAYFNETAFHIAIPTLISGIMYAICITVTDPLPRYGLLCVGFGVIHGALPIVLTWLSKELGYPDSKRAVCQAIVNTVGTLAMIYGSFLWSTPPKFTMGFIALTVFCLSCTASVPIACFLFSRYPSGNFEAEGNDADHHDEKDLATPDA</sequence>
<feature type="transmembrane region" description="Helical" evidence="7">
    <location>
        <begin position="301"/>
        <end position="321"/>
    </location>
</feature>